<dbReference type="EMBL" id="BARV01009239">
    <property type="protein sequence ID" value="GAI14036.1"/>
    <property type="molecule type" value="Genomic_DNA"/>
</dbReference>
<dbReference type="AlphaFoldDB" id="X1M7I9"/>
<keyword evidence="1" id="KW-0547">Nucleotide-binding</keyword>
<dbReference type="Pfam" id="PF03477">
    <property type="entry name" value="ATP-cone"/>
    <property type="match status" value="1"/>
</dbReference>
<keyword evidence="2" id="KW-0067">ATP-binding</keyword>
<dbReference type="InterPro" id="IPR005144">
    <property type="entry name" value="ATP-cone_dom"/>
</dbReference>
<dbReference type="PROSITE" id="PS51161">
    <property type="entry name" value="ATP_CONE"/>
    <property type="match status" value="1"/>
</dbReference>
<evidence type="ECO:0000313" key="4">
    <source>
        <dbReference type="EMBL" id="GAI14036.1"/>
    </source>
</evidence>
<gene>
    <name evidence="4" type="ORF">S06H3_18301</name>
</gene>
<proteinExistence type="predicted"/>
<evidence type="ECO:0000259" key="3">
    <source>
        <dbReference type="PROSITE" id="PS51161"/>
    </source>
</evidence>
<feature type="domain" description="ATP-cone" evidence="3">
    <location>
        <begin position="6"/>
        <end position="68"/>
    </location>
</feature>
<comment type="caution">
    <text evidence="4">The sequence shown here is derived from an EMBL/GenBank/DDBJ whole genome shotgun (WGS) entry which is preliminary data.</text>
</comment>
<reference evidence="4" key="1">
    <citation type="journal article" date="2014" name="Front. Microbiol.">
        <title>High frequency of phylogenetically diverse reductive dehalogenase-homologous genes in deep subseafloor sedimentary metagenomes.</title>
        <authorList>
            <person name="Kawai M."/>
            <person name="Futagami T."/>
            <person name="Toyoda A."/>
            <person name="Takaki Y."/>
            <person name="Nishi S."/>
            <person name="Hori S."/>
            <person name="Arai W."/>
            <person name="Tsubouchi T."/>
            <person name="Morono Y."/>
            <person name="Uchiyama I."/>
            <person name="Ito T."/>
            <person name="Fujiyama A."/>
            <person name="Inagaki F."/>
            <person name="Takami H."/>
        </authorList>
    </citation>
    <scope>NUCLEOTIDE SEQUENCE</scope>
    <source>
        <strain evidence="4">Expedition CK06-06</strain>
    </source>
</reference>
<evidence type="ECO:0000256" key="2">
    <source>
        <dbReference type="ARBA" id="ARBA00022840"/>
    </source>
</evidence>
<organism evidence="4">
    <name type="scientific">marine sediment metagenome</name>
    <dbReference type="NCBI Taxonomy" id="412755"/>
    <lineage>
        <taxon>unclassified sequences</taxon>
        <taxon>metagenomes</taxon>
        <taxon>ecological metagenomes</taxon>
    </lineage>
</organism>
<dbReference type="GO" id="GO:0005524">
    <property type="term" value="F:ATP binding"/>
    <property type="evidence" value="ECO:0007669"/>
    <property type="project" value="UniProtKB-KW"/>
</dbReference>
<evidence type="ECO:0000256" key="1">
    <source>
        <dbReference type="ARBA" id="ARBA00022741"/>
    </source>
</evidence>
<protein>
    <recommendedName>
        <fullName evidence="3">ATP-cone domain-containing protein</fullName>
    </recommendedName>
</protein>
<sequence>MKNRIEKVKKRDGRIVDFEQEKITKAIFKALTASGQGDGRRSRKISERIVKLLNRRFKKGEIPDVEQI</sequence>
<accession>X1M7I9</accession>
<feature type="non-terminal residue" evidence="4">
    <location>
        <position position="68"/>
    </location>
</feature>
<name>X1M7I9_9ZZZZ</name>